<evidence type="ECO:0000256" key="5">
    <source>
        <dbReference type="SAM" id="SignalP"/>
    </source>
</evidence>
<dbReference type="PANTHER" id="PTHR40980">
    <property type="entry name" value="PLUG DOMAIN-CONTAINING PROTEIN"/>
    <property type="match status" value="1"/>
</dbReference>
<dbReference type="Gene3D" id="2.170.130.10">
    <property type="entry name" value="TonB-dependent receptor, plug domain"/>
    <property type="match status" value="1"/>
</dbReference>
<evidence type="ECO:0000256" key="4">
    <source>
        <dbReference type="RuleBase" id="RU003357"/>
    </source>
</evidence>
<comment type="similarity">
    <text evidence="4">Belongs to the TonB-dependent receptor family.</text>
</comment>
<evidence type="ECO:0000256" key="2">
    <source>
        <dbReference type="ARBA" id="ARBA00023136"/>
    </source>
</evidence>
<accession>A0A1G7DMT9</accession>
<feature type="domain" description="TonB-dependent receptor-like beta-barrel" evidence="6">
    <location>
        <begin position="468"/>
        <end position="898"/>
    </location>
</feature>
<dbReference type="GO" id="GO:0009279">
    <property type="term" value="C:cell outer membrane"/>
    <property type="evidence" value="ECO:0007669"/>
    <property type="project" value="UniProtKB-SubCell"/>
</dbReference>
<evidence type="ECO:0000256" key="3">
    <source>
        <dbReference type="ARBA" id="ARBA00023237"/>
    </source>
</evidence>
<keyword evidence="5" id="KW-0732">Signal</keyword>
<dbReference type="InterPro" id="IPR000531">
    <property type="entry name" value="Beta-barrel_TonB"/>
</dbReference>
<protein>
    <submittedName>
        <fullName evidence="8">Outer membrane receptor proteins, mostly Fe transport</fullName>
    </submittedName>
</protein>
<evidence type="ECO:0000259" key="7">
    <source>
        <dbReference type="Pfam" id="PF07715"/>
    </source>
</evidence>
<gene>
    <name evidence="8" type="ORF">SAMN05421855_1011073</name>
</gene>
<keyword evidence="9" id="KW-1185">Reference proteome</keyword>
<feature type="signal peptide" evidence="5">
    <location>
        <begin position="1"/>
        <end position="18"/>
    </location>
</feature>
<dbReference type="InterPro" id="IPR012910">
    <property type="entry name" value="Plug_dom"/>
</dbReference>
<organism evidence="8 9">
    <name type="scientific">Ulvibacter litoralis</name>
    <dbReference type="NCBI Taxonomy" id="227084"/>
    <lineage>
        <taxon>Bacteria</taxon>
        <taxon>Pseudomonadati</taxon>
        <taxon>Bacteroidota</taxon>
        <taxon>Flavobacteriia</taxon>
        <taxon>Flavobacteriales</taxon>
        <taxon>Flavobacteriaceae</taxon>
        <taxon>Ulvibacter</taxon>
    </lineage>
</organism>
<evidence type="ECO:0000256" key="1">
    <source>
        <dbReference type="ARBA" id="ARBA00004442"/>
    </source>
</evidence>
<dbReference type="Gene3D" id="2.40.170.20">
    <property type="entry name" value="TonB-dependent receptor, beta-barrel domain"/>
    <property type="match status" value="1"/>
</dbReference>
<dbReference type="InterPro" id="IPR008969">
    <property type="entry name" value="CarboxyPept-like_regulatory"/>
</dbReference>
<feature type="domain" description="TonB-dependent receptor plug" evidence="7">
    <location>
        <begin position="130"/>
        <end position="227"/>
    </location>
</feature>
<dbReference type="Pfam" id="PF13715">
    <property type="entry name" value="CarbopepD_reg_2"/>
    <property type="match status" value="1"/>
</dbReference>
<dbReference type="InterPro" id="IPR037066">
    <property type="entry name" value="Plug_dom_sf"/>
</dbReference>
<evidence type="ECO:0000259" key="6">
    <source>
        <dbReference type="Pfam" id="PF00593"/>
    </source>
</evidence>
<dbReference type="Gene3D" id="2.60.40.1120">
    <property type="entry name" value="Carboxypeptidase-like, regulatory domain"/>
    <property type="match status" value="1"/>
</dbReference>
<keyword evidence="3" id="KW-0998">Cell outer membrane</keyword>
<dbReference type="STRING" id="227084.SAMN05421855_1011073"/>
<keyword evidence="8" id="KW-0675">Receptor</keyword>
<dbReference type="SUPFAM" id="SSF49464">
    <property type="entry name" value="Carboxypeptidase regulatory domain-like"/>
    <property type="match status" value="1"/>
</dbReference>
<reference evidence="8 9" key="1">
    <citation type="submission" date="2016-10" db="EMBL/GenBank/DDBJ databases">
        <authorList>
            <person name="de Groot N.N."/>
        </authorList>
    </citation>
    <scope>NUCLEOTIDE SEQUENCE [LARGE SCALE GENOMIC DNA]</scope>
    <source>
        <strain evidence="8 9">DSM 16195</strain>
    </source>
</reference>
<evidence type="ECO:0000313" key="9">
    <source>
        <dbReference type="Proteomes" id="UP000199321"/>
    </source>
</evidence>
<dbReference type="Proteomes" id="UP000199321">
    <property type="component" value="Unassembled WGS sequence"/>
</dbReference>
<proteinExistence type="inferred from homology"/>
<dbReference type="Pfam" id="PF00593">
    <property type="entry name" value="TonB_dep_Rec_b-barrel"/>
    <property type="match status" value="1"/>
</dbReference>
<dbReference type="SUPFAM" id="SSF56935">
    <property type="entry name" value="Porins"/>
    <property type="match status" value="1"/>
</dbReference>
<dbReference type="RefSeq" id="WP_093141467.1">
    <property type="nucleotide sequence ID" value="NZ_BMWO01000001.1"/>
</dbReference>
<sequence>MRTFLTILFLSIATITFAQQTGSIVGNLTDKDYNNEPLPFANVIIKDTSTGTTSDFDGLYALENLEVGTYTIVYSFVGYESVEIDNIVVEANKVTTVNVPMGASAAALDEVVIKTTTRKESEVALLLEQKKAITTKQSIGSAELSRKGVGDVATAVTKVTGISKDEGTGNVFVRGLGDRYNITTLNDLPLPSNDPSKKNISLSIFDTDILESIGIDKTYNVQNYGDFAGANINIVSKNYKGSGFFEVGFETGVNTATVGESDFYLNEGPNKTGFYKKDYPAFPLTNYNFETSWDRERTSMPVNSGVSLKGGDSFRIGEDTKVSLFGVGSFSNDYSFREGISRGGVNVSSVQDSDFDFYNYSYNTNTTLMGNLGIKNKGTQINYNGLYLNITSQQQKEYLGVIDKDDDASEGGGFIQRAIFERTSLISHQLLGDHEIGDRFEVNWGGSYNYLENLMPDRRQVTLVPVAANDPDGPKSFQFVSSASDNNRFYSELAEEEVAARLAATYKFSKNEDDDYNGKVTVGYNGKFKNVNFEATQFNFQIFGNVPQPTVDPYNVDAYFNQENLNNGLFRIRTFRGTVDLPNALDPQFYKGDQTIHAGYLNFEYAFSPKFTVLAGVRGEQINQNIEWSTSLGDGSSDLESLEILPAVSMKYELTEKQNLKFAASKTYTLPQYKERALFLFQEINQDYQGNPGLYASTDYNVDVKWELFPQSNEIVSLGAFGKYIQNPINSFTVVSASNDISWGNTGEKATALGAELELRKSIFEHEVDTEDATLKNNLSAGFNASYMMTNQDLDGEKVLAESTEVGAPISFIPTYSETEISGASNFVANADVSYYKEFSEDKNIQLTVAANYFSDRIFALGSVGKGNLIEKGITTLDFIAKTQLTENISLGLSAKNLLNPTIERFQEAVDGTTNPDLVDFQQKDVTVLSYKKGYDFKLSLAYKF</sequence>
<dbReference type="EMBL" id="FNBA01000001">
    <property type="protein sequence ID" value="SDE52802.1"/>
    <property type="molecule type" value="Genomic_DNA"/>
</dbReference>
<dbReference type="InterPro" id="IPR036942">
    <property type="entry name" value="Beta-barrel_TonB_sf"/>
</dbReference>
<evidence type="ECO:0000313" key="8">
    <source>
        <dbReference type="EMBL" id="SDE52802.1"/>
    </source>
</evidence>
<dbReference type="PANTHER" id="PTHR40980:SF5">
    <property type="entry name" value="TONB-DEPENDENT RECEPTOR"/>
    <property type="match status" value="1"/>
</dbReference>
<keyword evidence="2 4" id="KW-0472">Membrane</keyword>
<keyword evidence="4" id="KW-0798">TonB box</keyword>
<dbReference type="AlphaFoldDB" id="A0A1G7DMT9"/>
<name>A0A1G7DMT9_9FLAO</name>
<dbReference type="OrthoDB" id="9768470at2"/>
<feature type="chain" id="PRO_5011769742" evidence="5">
    <location>
        <begin position="19"/>
        <end position="945"/>
    </location>
</feature>
<dbReference type="Pfam" id="PF07715">
    <property type="entry name" value="Plug"/>
    <property type="match status" value="1"/>
</dbReference>
<comment type="subcellular location">
    <subcellularLocation>
        <location evidence="1 4">Cell outer membrane</location>
    </subcellularLocation>
</comment>